<dbReference type="Pfam" id="PF00082">
    <property type="entry name" value="Peptidase_S8"/>
    <property type="match status" value="1"/>
</dbReference>
<dbReference type="PROSITE" id="PS00136">
    <property type="entry name" value="SUBTILASE_ASP"/>
    <property type="match status" value="1"/>
</dbReference>
<dbReference type="OrthoDB" id="252653at2"/>
<keyword evidence="2 5" id="KW-0645">Protease</keyword>
<dbReference type="InterPro" id="IPR023828">
    <property type="entry name" value="Peptidase_S8_Ser-AS"/>
</dbReference>
<dbReference type="Proteomes" id="UP000322214">
    <property type="component" value="Chromosome"/>
</dbReference>
<feature type="domain" description="Peptidase S8/S53" evidence="7">
    <location>
        <begin position="68"/>
        <end position="314"/>
    </location>
</feature>
<dbReference type="InterPro" id="IPR036852">
    <property type="entry name" value="Peptidase_S8/S53_dom_sf"/>
</dbReference>
<comment type="similarity">
    <text evidence="1 5 6">Belongs to the peptidase S8 family.</text>
</comment>
<reference evidence="8 9" key="1">
    <citation type="submission" date="2019-08" db="EMBL/GenBank/DDBJ databases">
        <title>Deep-cultivation of Planctomycetes and their phenomic and genomic characterization uncovers novel biology.</title>
        <authorList>
            <person name="Wiegand S."/>
            <person name="Jogler M."/>
            <person name="Boedeker C."/>
            <person name="Pinto D."/>
            <person name="Vollmers J."/>
            <person name="Rivas-Marin E."/>
            <person name="Kohn T."/>
            <person name="Peeters S.H."/>
            <person name="Heuer A."/>
            <person name="Rast P."/>
            <person name="Oberbeckmann S."/>
            <person name="Bunk B."/>
            <person name="Jeske O."/>
            <person name="Meyerdierks A."/>
            <person name="Storesund J.E."/>
            <person name="Kallscheuer N."/>
            <person name="Luecker S."/>
            <person name="Lage O.M."/>
            <person name="Pohl T."/>
            <person name="Merkel B.J."/>
            <person name="Hornburger P."/>
            <person name="Mueller R.-W."/>
            <person name="Bruemmer F."/>
            <person name="Labrenz M."/>
            <person name="Spormann A.M."/>
            <person name="Op den Camp H."/>
            <person name="Overmann J."/>
            <person name="Amann R."/>
            <person name="Jetten M.S.M."/>
            <person name="Mascher T."/>
            <person name="Medema M.H."/>
            <person name="Devos D.P."/>
            <person name="Kaster A.-K."/>
            <person name="Ovreas L."/>
            <person name="Rohde M."/>
            <person name="Galperin M.Y."/>
            <person name="Jogler C."/>
        </authorList>
    </citation>
    <scope>NUCLEOTIDE SEQUENCE [LARGE SCALE GENOMIC DNA]</scope>
    <source>
        <strain evidence="8 9">FC18</strain>
    </source>
</reference>
<dbReference type="SUPFAM" id="SSF52743">
    <property type="entry name" value="Subtilisin-like"/>
    <property type="match status" value="1"/>
</dbReference>
<evidence type="ECO:0000256" key="5">
    <source>
        <dbReference type="PROSITE-ProRule" id="PRU01240"/>
    </source>
</evidence>
<keyword evidence="3 5" id="KW-0378">Hydrolase</keyword>
<dbReference type="AlphaFoldDB" id="A0A5B9P7L6"/>
<dbReference type="PANTHER" id="PTHR43399:SF4">
    <property type="entry name" value="CELL WALL-ASSOCIATED PROTEASE"/>
    <property type="match status" value="1"/>
</dbReference>
<evidence type="ECO:0000259" key="7">
    <source>
        <dbReference type="Pfam" id="PF00082"/>
    </source>
</evidence>
<evidence type="ECO:0000313" key="9">
    <source>
        <dbReference type="Proteomes" id="UP000322214"/>
    </source>
</evidence>
<dbReference type="PROSITE" id="PS00137">
    <property type="entry name" value="SUBTILASE_HIS"/>
    <property type="match status" value="1"/>
</dbReference>
<dbReference type="Gene3D" id="3.40.50.200">
    <property type="entry name" value="Peptidase S8/S53 domain"/>
    <property type="match status" value="1"/>
</dbReference>
<sequence length="1052" mass="112400">MSRSRQSKSERRRRFEQFEQRLVMSAQGIAADAPDLNQLIEEIAPLVAETSTGDIAESTNANDYGFDGSGQTIAVIDSGIAWDHAALGGGYGYGNKVVGGWDFAENDANPYDDGPAGFHGTHVAGIAAGDGSDFQGVAPGADLVGLRVFNDSGVGKIEWVESALQWVKNNLDSFENPITTVNMSLGADWQTETAADWNVISDELEALKSEGVFISVAAGNDFQDFFSKTLSYPAANENVVAVASHDADGQLSDFSQRDDQVLVAPGENIQSSVPDYLFGTRKSDQLLGASGTSMAAPYVAGASAVLRQAYGAMGYGEVDQDTLYQTFWDTSNQIYDSITETTFRQLDLDAAIASIVESVEANVEVTRVGTLTGGELIRGSISQPAEVDTFQFTAGAQGQIEFTFEATDQLDPTLKITNSDGQRVQLQLDGERAYIDVVAGETYRMEVASESGTGHYQISAEFQKASQATELGVVDSLEVVDFVSGDRTYSLTASKTGPMAFGFATDSLSGTIEVYDAMMNRLTSQQVQDGRVDFQFDVTEGESLTVLLKASGEVELAIDNLLSMQDGLLTVDGTEKADSFVVTDDDMLRVEVNGTRYSFQHADVSSIVIQGDAEQDSLQLSLSERYERTVLRQNRVDAFDGANTLRAIGFETIDVTGVGTLTVAGSESDDQIYGNYESMSITSGAARATGHGFAMMIADGKGGSDSIHLQGDDGNDVLHSKNDYSVLRSGDNSSRLIAINYEELVVDGSDGHDTANLFGSETDDQLTLGEDLVEVNNDRTTLSATEFERATAFSGNGSDTVVFTDSEGNDRFLFADGTSQLITDGVNMVAHDFTQIVVDATGGYDVAQISGSVANDQLNATREQTTFRAGITAIEMNHFSRVNVVANFQGYDSAEIVGTDGDDQFIVDSTSGSVIFDGGAIVRTVGFGDVSFAGGAGYDTSFLTGSVGADVLDVNSERAIFRTGKIQTVAREVESTRLNGAGGGDAVYLDDVQSLDVIAAIGDRAVAVLEQHRIEATEFDFLEASAVDGVIATYDMERVDFEAVLRGQWQQR</sequence>
<proteinExistence type="inferred from homology"/>
<dbReference type="GO" id="GO:0004252">
    <property type="term" value="F:serine-type endopeptidase activity"/>
    <property type="evidence" value="ECO:0007669"/>
    <property type="project" value="UniProtKB-UniRule"/>
</dbReference>
<evidence type="ECO:0000256" key="2">
    <source>
        <dbReference type="ARBA" id="ARBA00022670"/>
    </source>
</evidence>
<dbReference type="KEGG" id="mff:MFFC18_07910"/>
<dbReference type="InterPro" id="IPR023827">
    <property type="entry name" value="Peptidase_S8_Asp-AS"/>
</dbReference>
<feature type="active site" description="Charge relay system" evidence="5">
    <location>
        <position position="293"/>
    </location>
</feature>
<dbReference type="Gene3D" id="2.60.120.380">
    <property type="match status" value="1"/>
</dbReference>
<dbReference type="EMBL" id="CP042912">
    <property type="protein sequence ID" value="QEG20940.1"/>
    <property type="molecule type" value="Genomic_DNA"/>
</dbReference>
<dbReference type="InterPro" id="IPR051048">
    <property type="entry name" value="Peptidase_S8/S53_subtilisin"/>
</dbReference>
<dbReference type="EC" id="3.4.21.62" evidence="8"/>
<dbReference type="InterPro" id="IPR000209">
    <property type="entry name" value="Peptidase_S8/S53_dom"/>
</dbReference>
<dbReference type="InterPro" id="IPR022398">
    <property type="entry name" value="Peptidase_S8_His-AS"/>
</dbReference>
<evidence type="ECO:0000256" key="4">
    <source>
        <dbReference type="ARBA" id="ARBA00022825"/>
    </source>
</evidence>
<dbReference type="PROSITE" id="PS00138">
    <property type="entry name" value="SUBTILASE_SER"/>
    <property type="match status" value="1"/>
</dbReference>
<keyword evidence="9" id="KW-1185">Reference proteome</keyword>
<protein>
    <submittedName>
        <fullName evidence="8">Subtilisin E</fullName>
        <ecNumber evidence="8">3.4.21.62</ecNumber>
    </submittedName>
</protein>
<gene>
    <name evidence="8" type="primary">aprE</name>
    <name evidence="8" type="ORF">MFFC18_07910</name>
</gene>
<dbReference type="InterPro" id="IPR015500">
    <property type="entry name" value="Peptidase_S8_subtilisin-rel"/>
</dbReference>
<dbReference type="PRINTS" id="PR00723">
    <property type="entry name" value="SUBTILISIN"/>
</dbReference>
<dbReference type="STRING" id="980251.GCA_001642875_02910"/>
<evidence type="ECO:0000256" key="6">
    <source>
        <dbReference type="RuleBase" id="RU003355"/>
    </source>
</evidence>
<dbReference type="GO" id="GO:0006508">
    <property type="term" value="P:proteolysis"/>
    <property type="evidence" value="ECO:0007669"/>
    <property type="project" value="UniProtKB-KW"/>
</dbReference>
<accession>A0A5B9P7L6</accession>
<evidence type="ECO:0000313" key="8">
    <source>
        <dbReference type="EMBL" id="QEG20940.1"/>
    </source>
</evidence>
<name>A0A5B9P7L6_9BACT</name>
<evidence type="ECO:0000256" key="3">
    <source>
        <dbReference type="ARBA" id="ARBA00022801"/>
    </source>
</evidence>
<feature type="active site" description="Charge relay system" evidence="5">
    <location>
        <position position="77"/>
    </location>
</feature>
<dbReference type="PROSITE" id="PS51892">
    <property type="entry name" value="SUBTILASE"/>
    <property type="match status" value="1"/>
</dbReference>
<feature type="active site" description="Charge relay system" evidence="5">
    <location>
        <position position="119"/>
    </location>
</feature>
<dbReference type="PANTHER" id="PTHR43399">
    <property type="entry name" value="SUBTILISIN-RELATED"/>
    <property type="match status" value="1"/>
</dbReference>
<evidence type="ECO:0000256" key="1">
    <source>
        <dbReference type="ARBA" id="ARBA00011073"/>
    </source>
</evidence>
<keyword evidence="4 5" id="KW-0720">Serine protease</keyword>
<organism evidence="8 9">
    <name type="scientific">Mariniblastus fucicola</name>
    <dbReference type="NCBI Taxonomy" id="980251"/>
    <lineage>
        <taxon>Bacteria</taxon>
        <taxon>Pseudomonadati</taxon>
        <taxon>Planctomycetota</taxon>
        <taxon>Planctomycetia</taxon>
        <taxon>Pirellulales</taxon>
        <taxon>Pirellulaceae</taxon>
        <taxon>Mariniblastus</taxon>
    </lineage>
</organism>